<dbReference type="Gene3D" id="2.60.40.1120">
    <property type="entry name" value="Carboxypeptidase-like, regulatory domain"/>
    <property type="match status" value="1"/>
</dbReference>
<dbReference type="STRING" id="329186.SAMN02927925_01981"/>
<organism evidence="2 3">
    <name type="scientific">Flavobacterium saliperosum</name>
    <dbReference type="NCBI Taxonomy" id="329186"/>
    <lineage>
        <taxon>Bacteria</taxon>
        <taxon>Pseudomonadati</taxon>
        <taxon>Bacteroidota</taxon>
        <taxon>Flavobacteriia</taxon>
        <taxon>Flavobacteriales</taxon>
        <taxon>Flavobacteriaceae</taxon>
        <taxon>Flavobacterium</taxon>
    </lineage>
</organism>
<protein>
    <submittedName>
        <fullName evidence="2">CarboxypepD_reg-like domain-containing protein</fullName>
    </submittedName>
</protein>
<feature type="chain" id="PRO_5010252355" evidence="1">
    <location>
        <begin position="18"/>
        <end position="835"/>
    </location>
</feature>
<accession>A0A1G4VY17</accession>
<proteinExistence type="predicted"/>
<dbReference type="Proteomes" id="UP000182124">
    <property type="component" value="Unassembled WGS sequence"/>
</dbReference>
<dbReference type="eggNOG" id="COG4775">
    <property type="taxonomic scope" value="Bacteria"/>
</dbReference>
<evidence type="ECO:0000256" key="1">
    <source>
        <dbReference type="SAM" id="SignalP"/>
    </source>
</evidence>
<dbReference type="AlphaFoldDB" id="A0A1G4VY17"/>
<name>A0A1G4VY17_9FLAO</name>
<dbReference type="Pfam" id="PF13715">
    <property type="entry name" value="CarbopepD_reg_2"/>
    <property type="match status" value="1"/>
</dbReference>
<feature type="signal peptide" evidence="1">
    <location>
        <begin position="1"/>
        <end position="17"/>
    </location>
</feature>
<gene>
    <name evidence="2" type="ORF">SAMN02927925_01981</name>
</gene>
<evidence type="ECO:0000313" key="2">
    <source>
        <dbReference type="EMBL" id="SCX13591.1"/>
    </source>
</evidence>
<sequence>MRIFLFLFFTFSILGNAQNPVSGIVRNTSNNKPLPFATIHLSNGKTIIVDVDGKFIIENTAGVNNFTVSYTGFQPETIVLKTNQKFYSVKLSEKAQRLNELVIGGNPALDIIKNTIIYKDINNPQKKLNSFQFKTYNKLIITANPDSIRGDIDSVFIYEKVGARLQKLDSSDFKFKKIIQKQHLYQTEKVSHIQFSQQQGMKETVLATRMAGFKQPIYEYIGLKLQSYSVYDDKIELFETKYPNPIANDALSYYNYKILDTVFLGNRKAFMIHFKHKNQNRKAKLEGILYIDKESFAVAKSVYRSKGILDISATNYLTYYKEDDTWFPEKNTFKIVKGSNKGDVKILGETIKFTPDEEEVEDESKKQKKSASDFVYILSESKNFETEFNTPVKIKHQYIAIDINEDAISKNESYWTPFRKDSLDVRSMSTYSTLDSLVTKEGYEQKIKIGRKVINGFIPLGPVDLELRQLIKYNNYEGFRFGLGGITNDGFSKIIRLNGYGAYGLKDDGFKYSVGQSTRIGNFSGSWISVSYTDDLQEIGSTIFDIDRKRFRLYDPRPFNLTTFFSHKTWKAFLETKIIPKTESVWQLTQTYIDPKFDYTFQAGDKFYNNYNLTTASLSVQWNPFSDYMQTPSGRIESEKRFPKFTFQLSNTLPGVFGNDLNFGKFDFRTEIEKKYLDGQKTSFLFQAGIAFGDVPITHLYSISPNTQDRDAILQRLNITGKNSFETMRFNEFFSSEYVALHFKHALRKIKLFKKVNPTTVLVTRATIGDSKKQINHSGFAYKTLKDGYFESGLEFNNIYNGLGISGFYRYGDNALPTFNDNISVKLSFVLDLGF</sequence>
<keyword evidence="1" id="KW-0732">Signal</keyword>
<dbReference type="RefSeq" id="WP_023576094.1">
    <property type="nucleotide sequence ID" value="NZ_CBCSBQ010000001.1"/>
</dbReference>
<dbReference type="EMBL" id="FMTY01000004">
    <property type="protein sequence ID" value="SCX13591.1"/>
    <property type="molecule type" value="Genomic_DNA"/>
</dbReference>
<reference evidence="2 3" key="1">
    <citation type="submission" date="2016-10" db="EMBL/GenBank/DDBJ databases">
        <authorList>
            <person name="de Groot N.N."/>
        </authorList>
    </citation>
    <scope>NUCLEOTIDE SEQUENCE [LARGE SCALE GENOMIC DNA]</scope>
    <source>
        <strain evidence="2 3">CGMCC 1.3801</strain>
    </source>
</reference>
<dbReference type="SUPFAM" id="SSF49464">
    <property type="entry name" value="Carboxypeptidase regulatory domain-like"/>
    <property type="match status" value="1"/>
</dbReference>
<dbReference type="Pfam" id="PF18939">
    <property type="entry name" value="DUF5686"/>
    <property type="match status" value="1"/>
</dbReference>
<dbReference type="InterPro" id="IPR043741">
    <property type="entry name" value="DUF5686"/>
</dbReference>
<dbReference type="InterPro" id="IPR008969">
    <property type="entry name" value="CarboxyPept-like_regulatory"/>
</dbReference>
<evidence type="ECO:0000313" key="3">
    <source>
        <dbReference type="Proteomes" id="UP000182124"/>
    </source>
</evidence>